<dbReference type="Proteomes" id="UP000051952">
    <property type="component" value="Unassembled WGS sequence"/>
</dbReference>
<feature type="region of interest" description="Disordered" evidence="2">
    <location>
        <begin position="2958"/>
        <end position="2980"/>
    </location>
</feature>
<feature type="disulfide bond" evidence="1">
    <location>
        <begin position="1584"/>
        <end position="1593"/>
    </location>
</feature>
<keyword evidence="3" id="KW-0472">Membrane</keyword>
<feature type="transmembrane region" description="Helical" evidence="3">
    <location>
        <begin position="3218"/>
        <end position="3240"/>
    </location>
</feature>
<feature type="region of interest" description="Disordered" evidence="2">
    <location>
        <begin position="2862"/>
        <end position="2943"/>
    </location>
</feature>
<dbReference type="SUPFAM" id="SSF81296">
    <property type="entry name" value="E set domains"/>
    <property type="match status" value="1"/>
</dbReference>
<feature type="transmembrane region" description="Helical" evidence="3">
    <location>
        <begin position="3188"/>
        <end position="3206"/>
    </location>
</feature>
<comment type="caution">
    <text evidence="1">Lacks conserved residue(s) required for the propagation of feature annotation.</text>
</comment>
<feature type="transmembrane region" description="Helical" evidence="3">
    <location>
        <begin position="3158"/>
        <end position="3176"/>
    </location>
</feature>
<dbReference type="VEuPathDB" id="TriTrypDB:BSAL_38300"/>
<feature type="disulfide bond" evidence="1">
    <location>
        <begin position="809"/>
        <end position="818"/>
    </location>
</feature>
<feature type="domain" description="EGF-like" evidence="4">
    <location>
        <begin position="1556"/>
        <end position="1594"/>
    </location>
</feature>
<dbReference type="Gene3D" id="2.170.300.10">
    <property type="entry name" value="Tie2 ligand-binding domain superfamily"/>
    <property type="match status" value="1"/>
</dbReference>
<dbReference type="OrthoDB" id="409374at2759"/>
<evidence type="ECO:0000259" key="4">
    <source>
        <dbReference type="PROSITE" id="PS50026"/>
    </source>
</evidence>
<dbReference type="Gene3D" id="2.10.25.10">
    <property type="entry name" value="Laminin"/>
    <property type="match status" value="3"/>
</dbReference>
<feature type="domain" description="EGF-like" evidence="4">
    <location>
        <begin position="1122"/>
        <end position="1160"/>
    </location>
</feature>
<feature type="transmembrane region" description="Helical" evidence="3">
    <location>
        <begin position="2653"/>
        <end position="2672"/>
    </location>
</feature>
<feature type="region of interest" description="Disordered" evidence="2">
    <location>
        <begin position="3493"/>
        <end position="3584"/>
    </location>
</feature>
<feature type="domain" description="EGF-like" evidence="4">
    <location>
        <begin position="1363"/>
        <end position="1397"/>
    </location>
</feature>
<dbReference type="PROSITE" id="PS00022">
    <property type="entry name" value="EGF_1"/>
    <property type="match status" value="6"/>
</dbReference>
<dbReference type="InterPro" id="IPR014756">
    <property type="entry name" value="Ig_E-set"/>
</dbReference>
<dbReference type="InterPro" id="IPR000742">
    <property type="entry name" value="EGF"/>
</dbReference>
<accession>A0A0S4JG22</accession>
<dbReference type="PROSITE" id="PS50026">
    <property type="entry name" value="EGF_3"/>
    <property type="match status" value="4"/>
</dbReference>
<keyword evidence="3" id="KW-1133">Transmembrane helix</keyword>
<feature type="compositionally biased region" description="Polar residues" evidence="2">
    <location>
        <begin position="3362"/>
        <end position="3380"/>
    </location>
</feature>
<feature type="transmembrane region" description="Helical" evidence="3">
    <location>
        <begin position="3130"/>
        <end position="3151"/>
    </location>
</feature>
<proteinExistence type="predicted"/>
<feature type="domain" description="EGF-like" evidence="4">
    <location>
        <begin position="780"/>
        <end position="819"/>
    </location>
</feature>
<reference evidence="6" key="1">
    <citation type="submission" date="2015-09" db="EMBL/GenBank/DDBJ databases">
        <authorList>
            <consortium name="Pathogen Informatics"/>
        </authorList>
    </citation>
    <scope>NUCLEOTIDE SEQUENCE [LARGE SCALE GENOMIC DNA]</scope>
    <source>
        <strain evidence="6">Lake Konstanz</strain>
    </source>
</reference>
<protein>
    <submittedName>
        <fullName evidence="5">Transmembrane protein, putative</fullName>
    </submittedName>
</protein>
<keyword evidence="6" id="KW-1185">Reference proteome</keyword>
<feature type="region of interest" description="Disordered" evidence="2">
    <location>
        <begin position="3611"/>
        <end position="3630"/>
    </location>
</feature>
<dbReference type="VEuPathDB" id="TriTrypDB:BSAL_77530"/>
<feature type="non-terminal residue" evidence="5">
    <location>
        <position position="1"/>
    </location>
</feature>
<keyword evidence="1" id="KW-0245">EGF-like domain</keyword>
<dbReference type="PANTHER" id="PTHR24035">
    <property type="entry name" value="MULTIPLE EPIDERMAL GROWTH FACTOR-LIKE DOMAINS PROTEIN"/>
    <property type="match status" value="1"/>
</dbReference>
<dbReference type="InterPro" id="IPR013783">
    <property type="entry name" value="Ig-like_fold"/>
</dbReference>
<feature type="disulfide bond" evidence="1">
    <location>
        <begin position="1150"/>
        <end position="1159"/>
    </location>
</feature>
<keyword evidence="3 5" id="KW-0812">Transmembrane</keyword>
<feature type="transmembrane region" description="Helical" evidence="3">
    <location>
        <begin position="3082"/>
        <end position="3105"/>
    </location>
</feature>
<dbReference type="PANTHER" id="PTHR24035:SF109">
    <property type="entry name" value="PROTEIN DRAPER"/>
    <property type="match status" value="1"/>
</dbReference>
<dbReference type="InterPro" id="IPR052108">
    <property type="entry name" value="MEGF/SIB"/>
</dbReference>
<evidence type="ECO:0000256" key="3">
    <source>
        <dbReference type="SAM" id="Phobius"/>
    </source>
</evidence>
<keyword evidence="1" id="KW-1015">Disulfide bond</keyword>
<organism evidence="5 6">
    <name type="scientific">Bodo saltans</name>
    <name type="common">Flagellated protozoan</name>
    <dbReference type="NCBI Taxonomy" id="75058"/>
    <lineage>
        <taxon>Eukaryota</taxon>
        <taxon>Discoba</taxon>
        <taxon>Euglenozoa</taxon>
        <taxon>Kinetoplastea</taxon>
        <taxon>Metakinetoplastina</taxon>
        <taxon>Eubodonida</taxon>
        <taxon>Bodonidae</taxon>
        <taxon>Bodo</taxon>
    </lineage>
</organism>
<evidence type="ECO:0000313" key="5">
    <source>
        <dbReference type="EMBL" id="CUG89063.1"/>
    </source>
</evidence>
<sequence length="3755" mass="391952">TGYKTLVTFDIIRALEFVPPTKLFLASPLIAGQQLPCNTVLGNAIGCNLQPGIVNISSNMLVPAFIIPISASTNTPYVNLTPSVIPCFHVALGAYNNSNVTTEGVYAQLDTASLTLTTVMVADVINSVLIPSSQPLATVAKVGPASPKKLFRGTTHEFEVCGLTLNALAMAAVPAGSIYVPMILNFTATGSSQSEYDRSTQFSLEPLFLAVQLPPTPGEVLVVSPNATIAGVYVAASSGSTNASCCSSTSGSNSSSSSSTTISCAACYSGNSSTNTVILMQDATYATIPVNLQNATYFGSNNRLCSTFSTKSLTPAGAVAALGTIAVNTTSCISAIDAASLLNISYGMVSIDIYATSVDNLSQVMPVNTTSCIAPIDAASLLNISYGMVSIDIYATSVDNLSQVIFTTPVLPVSSSDVPSLTLQLAIRSVQGCATSVFPGTADCVVVGGDVITIQGTGFPLLVPLVYRSQLLLSTVGSVSFDITTPSPLTTAVLAVSVSIAFAAGNNVSCTLLSMTLVFGSTDTILCALGYGGYGSAGIVQIRNTSTGVLLVSSESRGLVSFTAAASSNSTAACLVAAANGLRCSGNGNCSLVTGLCTCAADPVAGYWTGVNCSTCDPRYNASTGCTVPCPVGSNGLICSGVGVCGAGLCTCTYGYGGSDCSASCPGDTAPCSGHGTCLSSDATCVCYNSTALGFFTGSSCSSCTAPWSGTNCNRQCPKNNVTGVQCSAAGSCYEGACYCNVTRCGPACEYATSNANVTSLCDLCTSPTNFGTNCSGTCPGTSTANSVQVCSGNGACSNNRYGTGLCMCNAGFALSDCSSVCPRDSTGAVCGGAARGWCSPVSALCICEAAFAGQTCSVACPTGTGGLVCSGHGQCDSGSSGSGSCTCDLFYRGTNCNETCTGATPLCSGHGACQQNGTCSCYDDVTLGHWNGTSCSLCSTEWNGPTCTSQCARGTNGLQCSGHGSCSLTTCTCYGSLSSGFWTGDICNQCQSGYFGATCASACPGGSCSPCNGRGNCSDGINGTGLCTCQITPTATQGSYSGLSCESCAAGYYGESCQGLCPQSPISAVPSAPLAVCGSKGTCSDGTDGTGACTCSVGFASPNATASCTLCASGFFGASCTRCPSTTTVPCSGQGTCTDGLLGSGVCTCNPGFGGSNCSLACPVANNITCGRGTCVANQTCSCATNFALASNGTCTVCASGRWGADCSQSCPACARGSCSTGGVCVCPAGYWGTLCDTQCPAGAANPCNNHGVCNAATGVCTCYNNSAQGFFTGVPCDVCQANYASTTCRVPCPTVSGVVCNGRGTCFNGRCTLCHPLSSEASSTIAICGNACELRDRACYTFTNLCTTGKWGPGCPFTCPGTDAAFTFECTNNGLCDSDSGVCICKGGYYGTACEFNCASGLVNGVLLPCSGRGTCSGSVCQCYSGYFGSTCSEECPGGAATPCNGRGNCSTSGYCTCDGSAYGTACDTPCPGGFALPCNLQGSCTATGACLCYSDPLLGYYAGADCSACYGSYSGPHCNVTCPALTGAVVGKTCVCSTGFVGADCSIACPVSPADDNNLGGVCDHHGSCVVVSATAAMCACDANYYGKACNTFCTTAYCTTNSGLYRSQCNSVTGACECLQSLTNGYFAGPTCADCVGGYWGSECNFECPCNRHGFCDRYVGTCSCFQDNNNGYWSGTYCADCTAGYIGSDCKTKNIEMAPASSAITSVTNVGYPNTGLTFVDTQTSMALIGSNPLALIDVRNVSHTVSRGALTLVAAQDSSLTVVAALARIVNATHLRLTCIVNGQSIGYATIPRNVTLLATLTTVHVYSTIAASAASRTFSTLATTALLTASSSTCFATAIAQGFSVTVACDSGFSVTLAFADNNSAITSIAFATDNYLIVSGSTSVIDDGSSSASSSSSSGSSSASSGPAGWLRAVYDASNSFARIFHSNFTSAPFGVCALRNPPNSNSRCTEALPCVTFPLFDPNYLLCAWKYVVVDAITGDVSSTSIVFARTFLANGSVDLSGAQPQVVDGVAMTAFTADASYGLAIAAINSEASPSTVYKIQQRTLALRGAFTIPFTSANIPLVVDLVVDDPNRLLHISVATTLSAQLLMLNLFGIETIAPYVVDLRGGAIVTVYGEGFTPADKYQCLFGAVPSLHNATYVDSNTLSCEAPEALEGVNDSVCLGTNFNLRIGSRATEVSLVPIFRPVSASPTSTVTSNGGVGFGTSLAPTSITLSGFGFIVSDAAACMFIGPPVNSTNSSNPLFDGEVYFITMNVTYINSTAVVCHQPSALVAPSVPPSLIYYSHDNTTYSLNGASYASVGVFHQFRIENANSSLLNGQTITVVAQRRSLLPSIILRSADRNNNAMGPLDKEIRSMRCSGVNPLVLLGGVPELGVWSNDTIFTNSMSLGVTTFTQMTFALPAAGSYPIYCFDPADFTNFVQYTVVVVVGNPFGLQLISKTQTWSVGVQSMTTLAPNPAIAVVDVANNVISSAKQSQQFPPIASLTFTIRQPNPVTGEIMISSTVLNTAPNSQGQYEFANVQVRTTFDTPLQLSFVASSSIATLLTPAIAQQNCVPGAEYAVTGTFTCAPCPEFGICDGTSNVAVVPGNWRANRKSYTFYSCDPPDACPQATTCAAGYEGALCGSCAAGYGMSGTMCMPCLSQTLNYTFTALLCVGMIVLVYVLSIMSMPFSSIEDHKIGMEGTETQKKPPFSILFKILISHQQILGAVPVTDLSLPTWLSQYFTTSKSASSFNPNLSFISCAIADGAEGSLLLTVAAVPLLIGVFALICLIFAKLANKKFIDVQTKDREVEIDVDGKAKRLRYLDRPVESQLADMVYIEENFNKEHRLEVLKSHAQLFEWTSVPSNTLVHDTMAGADLPSRGSIPFEQYSESDEREESVTSSSEGSDDSSEVQGGDEHAIDIGNVSEFKRPPSPASDGPAMPKPPKRSSSKVAWSEAFEVDGETELMVSTSGDVVARPRSPPSPNPLRRKSTFSSIAPRSTFQVGDAQGRKIQFMDPTAIRPAPPLWTRWFNMLMLVSNVVLFFFYPSIVANCINALQCKTLDLGAVGSIRVLSTDPSVNCDSEQYKSTTLRLAVIFLVTFGFGTPLISTFLIVAVQRVTCAGNLHVARQMFFFATGGYRMWFWEGISLCRKAMIVVAVALVPKGELRTLSVAWIMMLFLGLTALADPWEYRQLSVVESASFGTVTLTYSLLTFLYTSDVANNDIAKTFILVIIVVMNLCFFVFFVSNFIWSLKKHLLENAHREPVLMEIYTKLFHRSLEGASQDIHSLREDIALTRHKLRTDHPHSSFTAFTEALMEADISVLEQQLQLQQSGRGNLRKVLGFSVSRVSMIDLIDVNDLNLSVNGSSYYPSHSATLRRSAGGQSNANSRMLRSGGADFVLPPEDESNAALGKSSSSWLGNSVSSPLIDLNVSQSNSEATDVADFRQQRSTRRQRFAPITTTTARLAAEQQHAMSARFVKPRSLMFLVDAMEDIRDTKWIKAGLGNGRSTKAESGAITPQADVRLDGRDTQQTSATDASDALVRSNSRPQRRSVVFWELRRNSNETHGSGSSSDDEDESPHMLPPPPAMPSTGLEELHGTSTVVSPSFHPTSSQRAVTFLNNSPSGSPLMQSPGKPLGNSITHAAAFGAQRSSASSSGELQPNTRSRTLLWTQRQKIQRLLVAVANYRALAILMPLEMLRLDRLVRRIAPRYVYRSTDEKTKPIVNDEFEQVAEDMSLNYLALMQIEKTLFEAWLDVAEQRKLQLQ</sequence>
<evidence type="ECO:0000313" key="6">
    <source>
        <dbReference type="Proteomes" id="UP000051952"/>
    </source>
</evidence>
<evidence type="ECO:0000256" key="1">
    <source>
        <dbReference type="PROSITE-ProRule" id="PRU00076"/>
    </source>
</evidence>
<feature type="region of interest" description="Disordered" evidence="2">
    <location>
        <begin position="3362"/>
        <end position="3407"/>
    </location>
</feature>
<dbReference type="Gene3D" id="2.60.40.10">
    <property type="entry name" value="Immunoglobulins"/>
    <property type="match status" value="1"/>
</dbReference>
<evidence type="ECO:0000256" key="2">
    <source>
        <dbReference type="SAM" id="MobiDB-lite"/>
    </source>
</evidence>
<feature type="transmembrane region" description="Helical" evidence="3">
    <location>
        <begin position="2760"/>
        <end position="2782"/>
    </location>
</feature>
<name>A0A0S4JG22_BODSA</name>
<gene>
    <name evidence="5" type="ORF">BSAL_19100</name>
</gene>
<dbReference type="VEuPathDB" id="TriTrypDB:BSAL_08320"/>
<dbReference type="EMBL" id="CYKH01001702">
    <property type="protein sequence ID" value="CUG89063.1"/>
    <property type="molecule type" value="Genomic_DNA"/>
</dbReference>
<feature type="disulfide bond" evidence="1">
    <location>
        <begin position="1387"/>
        <end position="1396"/>
    </location>
</feature>
<dbReference type="SMART" id="SM00181">
    <property type="entry name" value="EGF"/>
    <property type="match status" value="17"/>
</dbReference>
<feature type="transmembrane region" description="Helical" evidence="3">
    <location>
        <begin position="3019"/>
        <end position="3043"/>
    </location>
</feature>